<keyword evidence="3" id="KW-0949">S-adenosyl-L-methionine</keyword>
<feature type="binding site" evidence="3">
    <location>
        <position position="57"/>
    </location>
    <ligand>
        <name>L-histidine</name>
        <dbReference type="ChEBI" id="CHEBI:57595"/>
    </ligand>
</feature>
<dbReference type="PIRSF" id="PIRSF018005">
    <property type="entry name" value="UCP018005"/>
    <property type="match status" value="1"/>
</dbReference>
<dbReference type="GO" id="GO:0052706">
    <property type="term" value="F:L-histidine N(alpha)-methyltransferase activity"/>
    <property type="evidence" value="ECO:0007669"/>
    <property type="project" value="UniProtKB-UniRule"/>
</dbReference>
<dbReference type="GO" id="GO:0032259">
    <property type="term" value="P:methylation"/>
    <property type="evidence" value="ECO:0007669"/>
    <property type="project" value="UniProtKB-KW"/>
</dbReference>
<feature type="binding site" evidence="3">
    <location>
        <position position="111"/>
    </location>
    <ligand>
        <name>S-adenosyl-L-methionine</name>
        <dbReference type="ChEBI" id="CHEBI:59789"/>
    </ligand>
</feature>
<feature type="binding site" evidence="3">
    <location>
        <position position="87"/>
    </location>
    <ligand>
        <name>S-adenosyl-L-methionine</name>
        <dbReference type="ChEBI" id="CHEBI:59789"/>
    </ligand>
</feature>
<accession>A0A0B5KYZ1</accession>
<dbReference type="InterPro" id="IPR017804">
    <property type="entry name" value="MeTrfase_EgtD-like"/>
</dbReference>
<dbReference type="HAMAP" id="MF_02037">
    <property type="entry name" value="EgtD"/>
    <property type="match status" value="1"/>
</dbReference>
<feature type="domain" description="Histidine-specific methyltransferase SAM-dependent" evidence="4">
    <location>
        <begin position="20"/>
        <end position="316"/>
    </location>
</feature>
<comment type="function">
    <text evidence="3">Catalyzes the SAM-dependent triple methylation of the alpha-amino group of histidine to form hercynine, a step in the biosynthesis pathway of ergothioneine.</text>
</comment>
<dbReference type="SUPFAM" id="SSF53335">
    <property type="entry name" value="S-adenosyl-L-methionine-dependent methyltransferases"/>
    <property type="match status" value="1"/>
</dbReference>
<organism evidence="5">
    <name type="scientific">Streptomyces lincolnensis</name>
    <dbReference type="NCBI Taxonomy" id="1915"/>
    <lineage>
        <taxon>Bacteria</taxon>
        <taxon>Bacillati</taxon>
        <taxon>Actinomycetota</taxon>
        <taxon>Actinomycetes</taxon>
        <taxon>Kitasatosporales</taxon>
        <taxon>Streptomycetaceae</taxon>
        <taxon>Streptomyces</taxon>
    </lineage>
</organism>
<dbReference type="UniPathway" id="UPA01014"/>
<evidence type="ECO:0000313" key="6">
    <source>
        <dbReference type="EMBL" id="ANS69629.1"/>
    </source>
</evidence>
<proteinExistence type="inferred from homology"/>
<dbReference type="PANTHER" id="PTHR43397">
    <property type="entry name" value="ERGOTHIONEINE BIOSYNTHESIS PROTEIN 1"/>
    <property type="match status" value="1"/>
</dbReference>
<reference evidence="5" key="1">
    <citation type="journal article" date="2015" name="Nature">
        <title>Metabolic coupling of two small-molecule thiols programs the biosynthesis of lincomycin A.</title>
        <authorList>
            <person name="Zhao Q."/>
            <person name="Wang M."/>
            <person name="Xu D."/>
            <person name="Zhang Q."/>
            <person name="Liu W."/>
        </authorList>
    </citation>
    <scope>NUCLEOTIDE SEQUENCE</scope>
    <source>
        <strain evidence="5">LL1000</strain>
    </source>
</reference>
<comment type="similarity">
    <text evidence="3">Belongs to the methyltransferase superfamily. EgtD family.</text>
</comment>
<dbReference type="EMBL" id="KJ958532">
    <property type="protein sequence ID" value="AJG44452.1"/>
    <property type="molecule type" value="Genomic_DNA"/>
</dbReference>
<dbReference type="AlphaFoldDB" id="A0A0B5KYZ1"/>
<dbReference type="PATRIC" id="fig|1915.4.peg.8150"/>
<feature type="binding site" evidence="3">
    <location>
        <begin position="139"/>
        <end position="140"/>
    </location>
    <ligand>
        <name>S-adenosyl-L-methionine</name>
        <dbReference type="ChEBI" id="CHEBI:59789"/>
    </ligand>
</feature>
<comment type="pathway">
    <text evidence="3">Amino-acid biosynthesis; ergothioneine biosynthesis.</text>
</comment>
<dbReference type="RefSeq" id="WP_067443176.1">
    <property type="nucleotide sequence ID" value="NZ_CP016438.1"/>
</dbReference>
<dbReference type="STRING" id="1915.SLINC_7405"/>
<protein>
    <recommendedName>
        <fullName evidence="3">Histidine N-alpha-methyltransferase</fullName>
        <ecNumber evidence="3">2.1.1.44</ecNumber>
    </recommendedName>
    <alternativeName>
        <fullName evidence="3">Histidine trimethyltransferase</fullName>
    </alternativeName>
</protein>
<gene>
    <name evidence="3 5" type="primary">egtD</name>
    <name evidence="6" type="ORF">SLINC_7405</name>
</gene>
<feature type="binding site" evidence="3">
    <location>
        <position position="204"/>
    </location>
    <ligand>
        <name>L-histidine</name>
        <dbReference type="ChEBI" id="CHEBI:57595"/>
    </ligand>
</feature>
<keyword evidence="7" id="KW-1185">Reference proteome</keyword>
<dbReference type="GO" id="GO:0052699">
    <property type="term" value="P:ergothioneine biosynthetic process"/>
    <property type="evidence" value="ECO:0007669"/>
    <property type="project" value="UniProtKB-UniRule"/>
</dbReference>
<comment type="subunit">
    <text evidence="3">Monomer.</text>
</comment>
<dbReference type="NCBIfam" id="TIGR03438">
    <property type="entry name" value="egtD_ergothio"/>
    <property type="match status" value="1"/>
</dbReference>
<dbReference type="InterPro" id="IPR032888">
    <property type="entry name" value="EgtD_Actinobacteria"/>
</dbReference>
<dbReference type="GO" id="GO:0008276">
    <property type="term" value="F:protein methyltransferase activity"/>
    <property type="evidence" value="ECO:0007669"/>
    <property type="project" value="InterPro"/>
</dbReference>
<feature type="binding site" evidence="3">
    <location>
        <position position="164"/>
    </location>
    <ligand>
        <name>L-histidine</name>
        <dbReference type="ChEBI" id="CHEBI:57595"/>
    </ligand>
</feature>
<keyword evidence="1 3" id="KW-0489">Methyltransferase</keyword>
<dbReference type="InterPro" id="IPR035094">
    <property type="entry name" value="EgtD"/>
</dbReference>
<dbReference type="InterPro" id="IPR051128">
    <property type="entry name" value="EgtD_Methyltrsf_superfamily"/>
</dbReference>
<dbReference type="EC" id="2.1.1.44" evidence="3"/>
<dbReference type="EMBL" id="CP016438">
    <property type="protein sequence ID" value="ANS69629.1"/>
    <property type="molecule type" value="Genomic_DNA"/>
</dbReference>
<evidence type="ECO:0000256" key="2">
    <source>
        <dbReference type="ARBA" id="ARBA00022679"/>
    </source>
</evidence>
<evidence type="ECO:0000256" key="3">
    <source>
        <dbReference type="HAMAP-Rule" id="MF_02037"/>
    </source>
</evidence>
<dbReference type="Pfam" id="PF10017">
    <property type="entry name" value="Methyltransf_33"/>
    <property type="match status" value="1"/>
</dbReference>
<dbReference type="InterPro" id="IPR029063">
    <property type="entry name" value="SAM-dependent_MTases_sf"/>
</dbReference>
<reference evidence="6 7" key="2">
    <citation type="submission" date="2016-07" db="EMBL/GenBank/DDBJ databases">
        <title>Enhancement of antibiotic productionsby engineered nitrateutilization in actinobacteria.</title>
        <authorList>
            <person name="Meng S.C."/>
        </authorList>
    </citation>
    <scope>NUCLEOTIDE SEQUENCE [LARGE SCALE GENOMIC DNA]</scope>
    <source>
        <strain evidence="6 7">NRRL 2936</strain>
    </source>
</reference>
<keyword evidence="2 3" id="KW-0808">Transferase</keyword>
<evidence type="ECO:0000313" key="7">
    <source>
        <dbReference type="Proteomes" id="UP000092598"/>
    </source>
</evidence>
<evidence type="ECO:0000259" key="4">
    <source>
        <dbReference type="Pfam" id="PF10017"/>
    </source>
</evidence>
<sequence>MSSFLLTRTLPEDATEAALRADVLKGLTHTPKTLPPKWFYDAHGSELFEQITELPEYYPTRAEREILLARSAEIAAATGARTLVELGSGSSEKTRHIIDALTGLDTYVPVDVSESALTQAGQALVAERPGLRVHALIADFTARLTLPDTPGPRLVAFLGGTIGNLVPVERAAFLSSVRALLSPGDALLLGTDLVKDERVLVRAYDDAAGVTAAFNKNVLTVVDRELGADFDPDTFDHVALWDADHEWIEMRLRSRTAQTVKIPALDLAVDFAAGEELHTEVSAKFRKEGVRAELSAAGLELAHWWTDDEGRFALSLSVAR</sequence>
<dbReference type="KEGG" id="sls:SLINC_7405"/>
<dbReference type="OrthoDB" id="5289726at2"/>
<evidence type="ECO:0000256" key="1">
    <source>
        <dbReference type="ARBA" id="ARBA00022603"/>
    </source>
</evidence>
<dbReference type="PANTHER" id="PTHR43397:SF1">
    <property type="entry name" value="ERGOTHIONEINE BIOSYNTHESIS PROTEIN 1"/>
    <property type="match status" value="1"/>
</dbReference>
<dbReference type="Proteomes" id="UP000092598">
    <property type="component" value="Chromosome"/>
</dbReference>
<comment type="catalytic activity">
    <reaction evidence="3">
        <text>L-histidine + 3 S-adenosyl-L-methionine = hercynine + 3 S-adenosyl-L-homocysteine + 3 H(+)</text>
        <dbReference type="Rhea" id="RHEA:38471"/>
        <dbReference type="ChEBI" id="CHEBI:15378"/>
        <dbReference type="ChEBI" id="CHEBI:15781"/>
        <dbReference type="ChEBI" id="CHEBI:57595"/>
        <dbReference type="ChEBI" id="CHEBI:57856"/>
        <dbReference type="ChEBI" id="CHEBI:59789"/>
        <dbReference type="EC" id="2.1.1.44"/>
    </reaction>
</comment>
<evidence type="ECO:0000313" key="5">
    <source>
        <dbReference type="EMBL" id="AJG44452.1"/>
    </source>
</evidence>
<name>A0A0B5KYZ1_STRLN</name>
<dbReference type="InterPro" id="IPR019257">
    <property type="entry name" value="MeTrfase_dom"/>
</dbReference>
<feature type="binding site" evidence="3">
    <location>
        <position position="93"/>
    </location>
    <ligand>
        <name>S-adenosyl-L-methionine</name>
        <dbReference type="ChEBI" id="CHEBI:59789"/>
    </ligand>
</feature>
<dbReference type="Gene3D" id="3.40.50.150">
    <property type="entry name" value="Vaccinia Virus protein VP39"/>
    <property type="match status" value="1"/>
</dbReference>
<feature type="binding site" evidence="3">
    <location>
        <begin position="280"/>
        <end position="282"/>
    </location>
    <ligand>
        <name>L-histidine</name>
        <dbReference type="ChEBI" id="CHEBI:57595"/>
    </ligand>
</feature>